<feature type="compositionally biased region" description="Basic and acidic residues" evidence="1">
    <location>
        <begin position="188"/>
        <end position="198"/>
    </location>
</feature>
<feature type="compositionally biased region" description="Basic and acidic residues" evidence="1">
    <location>
        <begin position="117"/>
        <end position="135"/>
    </location>
</feature>
<dbReference type="GeneID" id="25376938"/>
<protein>
    <submittedName>
        <fullName evidence="3">Uncharacterized protein</fullName>
    </submittedName>
</protein>
<evidence type="ECO:0000313" key="3">
    <source>
        <dbReference type="EMBL" id="CDJ34463.1"/>
    </source>
</evidence>
<dbReference type="AlphaFoldDB" id="U6KG81"/>
<evidence type="ECO:0000256" key="1">
    <source>
        <dbReference type="SAM" id="MobiDB-lite"/>
    </source>
</evidence>
<dbReference type="RefSeq" id="XP_013357026.1">
    <property type="nucleotide sequence ID" value="XM_013501572.1"/>
</dbReference>
<evidence type="ECO:0000313" key="4">
    <source>
        <dbReference type="Proteomes" id="UP000030744"/>
    </source>
</evidence>
<keyword evidence="2" id="KW-0812">Transmembrane</keyword>
<keyword evidence="2" id="KW-1133">Transmembrane helix</keyword>
<reference evidence="3" key="2">
    <citation type="submission" date="2013-10" db="EMBL/GenBank/DDBJ databases">
        <authorList>
            <person name="Aslett M."/>
        </authorList>
    </citation>
    <scope>NUCLEOTIDE SEQUENCE [LARGE SCALE GENOMIC DNA]</scope>
    <source>
        <strain evidence="3">Houghton</strain>
    </source>
</reference>
<gene>
    <name evidence="3" type="ORF">EMH_0020380</name>
</gene>
<dbReference type="VEuPathDB" id="ToxoDB:EMH_0020380"/>
<name>U6KG81_9EIME</name>
<dbReference type="Proteomes" id="UP000030744">
    <property type="component" value="Unassembled WGS sequence"/>
</dbReference>
<feature type="compositionally biased region" description="Pro residues" evidence="1">
    <location>
        <begin position="257"/>
        <end position="268"/>
    </location>
</feature>
<reference evidence="3" key="1">
    <citation type="submission" date="2013-10" db="EMBL/GenBank/DDBJ databases">
        <title>Genomic analysis of the causative agents of coccidiosis in chickens.</title>
        <authorList>
            <person name="Reid A.J."/>
            <person name="Blake D."/>
            <person name="Billington K."/>
            <person name="Browne H."/>
            <person name="Dunn M."/>
            <person name="Hung S."/>
            <person name="Kawahara F."/>
            <person name="Miranda-Saavedra D."/>
            <person name="Mourier T."/>
            <person name="Nagra H."/>
            <person name="Otto T.D."/>
            <person name="Rawlings N."/>
            <person name="Sanchez A."/>
            <person name="Sanders M."/>
            <person name="Subramaniam C."/>
            <person name="Tay Y."/>
            <person name="Dear P."/>
            <person name="Doerig C."/>
            <person name="Gruber A."/>
            <person name="Parkinson J."/>
            <person name="Shirley M."/>
            <person name="Wan K.L."/>
            <person name="Berriman M."/>
            <person name="Tomley F."/>
            <person name="Pain A."/>
        </authorList>
    </citation>
    <scope>NUCLEOTIDE SEQUENCE [LARGE SCALE GENOMIC DNA]</scope>
    <source>
        <strain evidence="3">Houghton</strain>
    </source>
</reference>
<keyword evidence="2" id="KW-0472">Membrane</keyword>
<accession>U6KG81</accession>
<feature type="compositionally biased region" description="Acidic residues" evidence="1">
    <location>
        <begin position="136"/>
        <end position="154"/>
    </location>
</feature>
<sequence>MKSKKQFSYIPGLRGCFWRFWLFVALWLVQQQNVYSSGASRKKAAEEDTELEAAGELAGDTMAKLHAELAAQQEITDTRLGSVLLTKNRRHVVAFIVLFLILIRAIVLRRRRESKKKVEEEVIPPREEPQPKEEEGKEEAEEEEEKPVIEEEPSQEQVVLQPGGPAKEIPLPQMPTQIPVPRPRRKPKAEVPPEKQPEEPGADGEPEESVKRPVTRARKTRKEFVRKEMPPPEAPTQVQPGIEEQVEEEEPVQQPTQPQPDEPPPIQPTLPQLPEQPVAGPAPGVPEVAYMEPSVPPTVVTVPPDEVGEPAPVTVIHEDEELPELRARRSLKSLDAVPIKLSVATLSSVENTAVTVKQENDTQLSILRSAQFIDECEADEFVDIYAAVAALNFRMKTLQRLAELDAALNRDILEMQKRWMKGMLQLGRIPLEVDANLVQELNVLFSQSRQAPPGQSASGITAADMQIIRGMFIRQHEDVQAMEKATSFDTVATMYERARMFNQKLEGILDVQKNKLRAALERQPLTKEEATAAAEAMAKIADTAVDEGEECWRYLQTVNSEISGKYEEGPGGFGGKALLQKLTTKKKAGTAEQAESAFCFDSAMASDVKKHFPEQWRDIEAFSKDQWMKVKDMLEKAKKGAKYKLDKEGFGSSALDKKTNLRVETARKKAEAGGPSMLMRYYSRLVKEFEAYESVVNAALIYPFRRGSQQWSELGELKSRFDSEKALARGSRDFDAIPEYTATMLQTCLKIWSLVEAEREIQLKGAMEKARIDLHDSAQG</sequence>
<keyword evidence="4" id="KW-1185">Reference proteome</keyword>
<organism evidence="3 4">
    <name type="scientific">Eimeria mitis</name>
    <dbReference type="NCBI Taxonomy" id="44415"/>
    <lineage>
        <taxon>Eukaryota</taxon>
        <taxon>Sar</taxon>
        <taxon>Alveolata</taxon>
        <taxon>Apicomplexa</taxon>
        <taxon>Conoidasida</taxon>
        <taxon>Coccidia</taxon>
        <taxon>Eucoccidiorida</taxon>
        <taxon>Eimeriorina</taxon>
        <taxon>Eimeriidae</taxon>
        <taxon>Eimeria</taxon>
    </lineage>
</organism>
<feature type="transmembrane region" description="Helical" evidence="2">
    <location>
        <begin position="90"/>
        <end position="107"/>
    </location>
</feature>
<feature type="compositionally biased region" description="Low complexity" evidence="1">
    <location>
        <begin position="269"/>
        <end position="288"/>
    </location>
</feature>
<evidence type="ECO:0000256" key="2">
    <source>
        <dbReference type="SAM" id="Phobius"/>
    </source>
</evidence>
<dbReference type="EMBL" id="HG686625">
    <property type="protein sequence ID" value="CDJ34463.1"/>
    <property type="molecule type" value="Genomic_DNA"/>
</dbReference>
<proteinExistence type="predicted"/>
<feature type="region of interest" description="Disordered" evidence="1">
    <location>
        <begin position="117"/>
        <end position="288"/>
    </location>
</feature>